<accession>A0A0L8H596</accession>
<evidence type="ECO:0000313" key="1">
    <source>
        <dbReference type="EMBL" id="KOF84448.1"/>
    </source>
</evidence>
<dbReference type="EMBL" id="KQ419158">
    <property type="protein sequence ID" value="KOF84448.1"/>
    <property type="molecule type" value="Genomic_DNA"/>
</dbReference>
<proteinExistence type="predicted"/>
<protein>
    <submittedName>
        <fullName evidence="1">Uncharacterized protein</fullName>
    </submittedName>
</protein>
<dbReference type="AlphaFoldDB" id="A0A0L8H596"/>
<organism evidence="1">
    <name type="scientific">Octopus bimaculoides</name>
    <name type="common">California two-spotted octopus</name>
    <dbReference type="NCBI Taxonomy" id="37653"/>
    <lineage>
        <taxon>Eukaryota</taxon>
        <taxon>Metazoa</taxon>
        <taxon>Spiralia</taxon>
        <taxon>Lophotrochozoa</taxon>
        <taxon>Mollusca</taxon>
        <taxon>Cephalopoda</taxon>
        <taxon>Coleoidea</taxon>
        <taxon>Octopodiformes</taxon>
        <taxon>Octopoda</taxon>
        <taxon>Incirrata</taxon>
        <taxon>Octopodidae</taxon>
        <taxon>Octopus</taxon>
    </lineage>
</organism>
<gene>
    <name evidence="1" type="ORF">OCBIM_22022078mg</name>
</gene>
<reference evidence="1" key="1">
    <citation type="submission" date="2015-07" db="EMBL/GenBank/DDBJ databases">
        <title>MeaNS - Measles Nucleotide Surveillance Program.</title>
        <authorList>
            <person name="Tran T."/>
            <person name="Druce J."/>
        </authorList>
    </citation>
    <scope>NUCLEOTIDE SEQUENCE</scope>
    <source>
        <strain evidence="1">UCB-OBI-ISO-001</strain>
        <tissue evidence="1">Gonad</tissue>
    </source>
</reference>
<sequence>MNKSWEDECKLLINCQRAFSTQTFSIGKQEMIETTQKHEIF</sequence>
<name>A0A0L8H596_OCTBM</name>